<dbReference type="Gene3D" id="1.25.40.20">
    <property type="entry name" value="Ankyrin repeat-containing domain"/>
    <property type="match status" value="1"/>
</dbReference>
<evidence type="ECO:0000313" key="4">
    <source>
        <dbReference type="Proteomes" id="UP000301870"/>
    </source>
</evidence>
<sequence length="394" mass="44572">MADNNADFENQLLQNALLFTAIRKHKAEEEKVKKVSKYLNQGAEINATDANDKFNTPLHVAVLKGEIEVVKFLVEKGASITLTNSNGQTAIDIATIINTSKSLAITEYFMTLLKEQCGNIQKQVNTPNSATKSDAANKDTTMPLIYCKRSGTSALSGQLYETKLLSLILLRALHDNEITEFYLGVNLEMLPTSLNGIYIKYKLKNCEKWKIILLQVQHKDDPAKDKVTVDSILKLKGDLSLYAYLVGYQNLWPKSLAEYDCEIVAFTTAFENFFKKHTVNNTDSTRFLTIDRAGKMFQFDYDENNLNNIIDSMQVITGLVLIQSLCAMTLQNGKVNHLLIRYQAFLAHNVLELDYSNSSYSLGKFRPTFLKSNDLKLFSMKSNLLKEIKKNQQK</sequence>
<dbReference type="Pfam" id="PF13857">
    <property type="entry name" value="Ank_5"/>
    <property type="match status" value="1"/>
</dbReference>
<feature type="repeat" description="ANK" evidence="3">
    <location>
        <begin position="53"/>
        <end position="85"/>
    </location>
</feature>
<dbReference type="PANTHER" id="PTHR24171:SF9">
    <property type="entry name" value="ANKYRIN REPEAT DOMAIN-CONTAINING PROTEIN 39"/>
    <property type="match status" value="1"/>
</dbReference>
<proteinExistence type="predicted"/>
<evidence type="ECO:0000256" key="3">
    <source>
        <dbReference type="PROSITE-ProRule" id="PRU00023"/>
    </source>
</evidence>
<dbReference type="InterPro" id="IPR036770">
    <property type="entry name" value="Ankyrin_rpt-contain_sf"/>
</dbReference>
<dbReference type="AlphaFoldDB" id="A0A9J7E626"/>
<dbReference type="PROSITE" id="PS50297">
    <property type="entry name" value="ANK_REP_REGION"/>
    <property type="match status" value="1"/>
</dbReference>
<accession>A0A9J7E626</accession>
<evidence type="ECO:0000256" key="1">
    <source>
        <dbReference type="ARBA" id="ARBA00022737"/>
    </source>
</evidence>
<organism evidence="4 5">
    <name type="scientific">Spodoptera litura</name>
    <name type="common">Asian cotton leafworm</name>
    <dbReference type="NCBI Taxonomy" id="69820"/>
    <lineage>
        <taxon>Eukaryota</taxon>
        <taxon>Metazoa</taxon>
        <taxon>Ecdysozoa</taxon>
        <taxon>Arthropoda</taxon>
        <taxon>Hexapoda</taxon>
        <taxon>Insecta</taxon>
        <taxon>Pterygota</taxon>
        <taxon>Neoptera</taxon>
        <taxon>Endopterygota</taxon>
        <taxon>Lepidoptera</taxon>
        <taxon>Glossata</taxon>
        <taxon>Ditrysia</taxon>
        <taxon>Noctuoidea</taxon>
        <taxon>Noctuidae</taxon>
        <taxon>Amphipyrinae</taxon>
        <taxon>Spodoptera</taxon>
    </lineage>
</organism>
<gene>
    <name evidence="5" type="primary">LOC111353967</name>
</gene>
<dbReference type="OrthoDB" id="2157354at2759"/>
<keyword evidence="4" id="KW-1185">Reference proteome</keyword>
<dbReference type="RefSeq" id="XP_022822972.1">
    <property type="nucleotide sequence ID" value="XM_022967204.1"/>
</dbReference>
<dbReference type="PANTHER" id="PTHR24171">
    <property type="entry name" value="ANKYRIN REPEAT DOMAIN-CONTAINING PROTEIN 39-RELATED"/>
    <property type="match status" value="1"/>
</dbReference>
<dbReference type="InterPro" id="IPR002110">
    <property type="entry name" value="Ankyrin_rpt"/>
</dbReference>
<evidence type="ECO:0000256" key="2">
    <source>
        <dbReference type="ARBA" id="ARBA00023043"/>
    </source>
</evidence>
<reference evidence="5" key="1">
    <citation type="submission" date="2025-08" db="UniProtKB">
        <authorList>
            <consortium name="RefSeq"/>
        </authorList>
    </citation>
    <scope>IDENTIFICATION</scope>
    <source>
        <strain evidence="5">Ishihara</strain>
        <tissue evidence="5">Whole body</tissue>
    </source>
</reference>
<keyword evidence="2 3" id="KW-0040">ANK repeat</keyword>
<keyword evidence="1" id="KW-0677">Repeat</keyword>
<name>A0A9J7E626_SPOLT</name>
<dbReference type="PROSITE" id="PS50088">
    <property type="entry name" value="ANK_REPEAT"/>
    <property type="match status" value="1"/>
</dbReference>
<dbReference type="SMART" id="SM00248">
    <property type="entry name" value="ANK"/>
    <property type="match status" value="1"/>
</dbReference>
<evidence type="ECO:0000313" key="5">
    <source>
        <dbReference type="RefSeq" id="XP_022822972.1"/>
    </source>
</evidence>
<dbReference type="SUPFAM" id="SSF48403">
    <property type="entry name" value="Ankyrin repeat"/>
    <property type="match status" value="1"/>
</dbReference>
<dbReference type="Proteomes" id="UP000301870">
    <property type="component" value="Chromosome 17"/>
</dbReference>
<protein>
    <submittedName>
        <fullName evidence="5">Uncharacterized protein LOC111353967 isoform X2</fullName>
    </submittedName>
</protein>
<dbReference type="GeneID" id="111353967"/>